<dbReference type="EMBL" id="LSZW01000040">
    <property type="protein sequence ID" value="KXK66552.1"/>
    <property type="molecule type" value="Genomic_DNA"/>
</dbReference>
<feature type="region of interest" description="Disordered" evidence="1">
    <location>
        <begin position="51"/>
        <end position="76"/>
    </location>
</feature>
<protein>
    <submittedName>
        <fullName evidence="2">Uncharacterized protein</fullName>
    </submittedName>
</protein>
<accession>A0A136Q7D8</accession>
<dbReference type="AlphaFoldDB" id="A0A136Q7D8"/>
<evidence type="ECO:0000256" key="1">
    <source>
        <dbReference type="SAM" id="MobiDB-lite"/>
    </source>
</evidence>
<organism evidence="2 3">
    <name type="scientific">Christensenella minuta</name>
    <dbReference type="NCBI Taxonomy" id="626937"/>
    <lineage>
        <taxon>Bacteria</taxon>
        <taxon>Bacillati</taxon>
        <taxon>Bacillota</taxon>
        <taxon>Clostridia</taxon>
        <taxon>Christensenellales</taxon>
        <taxon>Christensenellaceae</taxon>
        <taxon>Christensenella</taxon>
    </lineage>
</organism>
<gene>
    <name evidence="2" type="ORF">HMPREF3293_00595</name>
</gene>
<evidence type="ECO:0000313" key="3">
    <source>
        <dbReference type="Proteomes" id="UP000070366"/>
    </source>
</evidence>
<keyword evidence="3" id="KW-1185">Reference proteome</keyword>
<name>A0A136Q7D8_9FIRM</name>
<comment type="caution">
    <text evidence="2">The sequence shown here is derived from an EMBL/GenBank/DDBJ whole genome shotgun (WGS) entry which is preliminary data.</text>
</comment>
<dbReference type="Proteomes" id="UP000070366">
    <property type="component" value="Unassembled WGS sequence"/>
</dbReference>
<reference evidence="2 3" key="1">
    <citation type="submission" date="2016-02" db="EMBL/GenBank/DDBJ databases">
        <authorList>
            <person name="Wen L."/>
            <person name="He K."/>
            <person name="Yang H."/>
        </authorList>
    </citation>
    <scope>NUCLEOTIDE SEQUENCE [LARGE SCALE GENOMIC DNA]</scope>
    <source>
        <strain evidence="2 3">DSM 22607</strain>
    </source>
</reference>
<dbReference type="STRING" id="626937.HMPREF3293_00595"/>
<proteinExistence type="predicted"/>
<evidence type="ECO:0000313" key="2">
    <source>
        <dbReference type="EMBL" id="KXK66552.1"/>
    </source>
</evidence>
<sequence length="76" mass="7784">MTAHKFYRERWKTGRSGLFNCDLAAGSISAGTNISSITKGGLCGGSQGGAGKTPWLPGGPVGAMNKISDTKRQAAV</sequence>